<dbReference type="EMBL" id="JAGTJJ010000011">
    <property type="protein sequence ID" value="MDC3983035.1"/>
    <property type="molecule type" value="Genomic_DNA"/>
</dbReference>
<dbReference type="SUPFAM" id="SSF69318">
    <property type="entry name" value="Integrin alpha N-terminal domain"/>
    <property type="match status" value="1"/>
</dbReference>
<sequence>MAALPLRTEGTRPRELGGISRGRLARGAFVSAIALALFVPRNGGAQPKKPAAPAPTNPAQTNPAPTNPPPAAPRPPRASVARVAESLAAELASAPIRALVVAAPLVSDTPAPRGAELTARIASLLAGRLGAGSSAHPSPLSLADARVAARGERSFVHLVVEIRGGKLRVTADVFPVPRTVWARIRDPEPGPLAHAFAEAPIDAEIRSFLEPVPLAKANVTRGQNFESDVVALACGDLDGDGALEILSTSRRRVTTLRIRDGKVLPLRSRSWSDLSPLHPSPLREPIGLAGLVEQKDEAGGVKRFADVGVTDRAKALRLDAELAVVAPLAGLPVSAGEASGCARIASGWLTGPLVPCLPGETAITPVTAGNFDVLAAASLVTPRGQRFTVIAARSDRGAVEVRDDAGHVETITGAGAQLAVGDLDQDGDPEILSGLDVANALDDAVVVRTWARAAAREAGRAREIMRLPAAAGVRALAVCPPDGPGRAPFVVATADEIWVVR</sequence>
<evidence type="ECO:0000313" key="3">
    <source>
        <dbReference type="Proteomes" id="UP001151081"/>
    </source>
</evidence>
<proteinExistence type="predicted"/>
<dbReference type="AlphaFoldDB" id="A0A9X3X5D0"/>
<feature type="compositionally biased region" description="Pro residues" evidence="1">
    <location>
        <begin position="65"/>
        <end position="76"/>
    </location>
</feature>
<dbReference type="Proteomes" id="UP001151081">
    <property type="component" value="Unassembled WGS sequence"/>
</dbReference>
<dbReference type="InterPro" id="IPR028994">
    <property type="entry name" value="Integrin_alpha_N"/>
</dbReference>
<name>A0A9X3X5D0_9BACT</name>
<keyword evidence="3" id="KW-1185">Reference proteome</keyword>
<accession>A0A9X3X5D0</accession>
<reference evidence="2 3" key="1">
    <citation type="submission" date="2021-04" db="EMBL/GenBank/DDBJ databases">
        <title>Genome analysis of Polyangium sp.</title>
        <authorList>
            <person name="Li Y."/>
            <person name="Wang J."/>
        </authorList>
    </citation>
    <scope>NUCLEOTIDE SEQUENCE [LARGE SCALE GENOMIC DNA]</scope>
    <source>
        <strain evidence="2 3">SDU14</strain>
    </source>
</reference>
<organism evidence="2 3">
    <name type="scientific">Polyangium jinanense</name>
    <dbReference type="NCBI Taxonomy" id="2829994"/>
    <lineage>
        <taxon>Bacteria</taxon>
        <taxon>Pseudomonadati</taxon>
        <taxon>Myxococcota</taxon>
        <taxon>Polyangia</taxon>
        <taxon>Polyangiales</taxon>
        <taxon>Polyangiaceae</taxon>
        <taxon>Polyangium</taxon>
    </lineage>
</organism>
<protein>
    <submittedName>
        <fullName evidence="2">Uncharacterized protein</fullName>
    </submittedName>
</protein>
<gene>
    <name evidence="2" type="ORF">KEG57_21160</name>
</gene>
<evidence type="ECO:0000256" key="1">
    <source>
        <dbReference type="SAM" id="MobiDB-lite"/>
    </source>
</evidence>
<dbReference type="RefSeq" id="WP_272421302.1">
    <property type="nucleotide sequence ID" value="NZ_JAGTJJ010000011.1"/>
</dbReference>
<evidence type="ECO:0000313" key="2">
    <source>
        <dbReference type="EMBL" id="MDC3983035.1"/>
    </source>
</evidence>
<feature type="region of interest" description="Disordered" evidence="1">
    <location>
        <begin position="44"/>
        <end position="80"/>
    </location>
</feature>
<comment type="caution">
    <text evidence="2">The sequence shown here is derived from an EMBL/GenBank/DDBJ whole genome shotgun (WGS) entry which is preliminary data.</text>
</comment>